<proteinExistence type="inferred from homology"/>
<evidence type="ECO:0000313" key="4">
    <source>
        <dbReference type="Proteomes" id="UP000030151"/>
    </source>
</evidence>
<dbReference type="InterPro" id="IPR002347">
    <property type="entry name" value="SDR_fam"/>
</dbReference>
<dbReference type="PRINTS" id="PR00081">
    <property type="entry name" value="GDHRDH"/>
</dbReference>
<dbReference type="AlphaFoldDB" id="A0A0A1UNJ0"/>
<protein>
    <submittedName>
        <fullName evidence="3">Short chain dehydrogenase family protein</fullName>
    </submittedName>
</protein>
<dbReference type="Proteomes" id="UP000030151">
    <property type="component" value="Unassembled WGS sequence"/>
</dbReference>
<dbReference type="FunFam" id="3.40.50.720:FF:000643">
    <property type="entry name" value="Short chain dehydrogenase/reductase family oxidoreductase, putative"/>
    <property type="match status" value="1"/>
</dbReference>
<dbReference type="eggNOG" id="KOG4169">
    <property type="taxonomic scope" value="Eukaryota"/>
</dbReference>
<name>A0A0A1UNJ0_9HYPO</name>
<evidence type="ECO:0000256" key="1">
    <source>
        <dbReference type="ARBA" id="ARBA00006484"/>
    </source>
</evidence>
<comment type="similarity">
    <text evidence="1">Belongs to the short-chain dehydrogenases/reductases (SDR) family.</text>
</comment>
<dbReference type="EMBL" id="JELW01000051">
    <property type="protein sequence ID" value="EXU96344.1"/>
    <property type="molecule type" value="Genomic_DNA"/>
</dbReference>
<dbReference type="Gene3D" id="3.40.50.720">
    <property type="entry name" value="NAD(P)-binding Rossmann-like Domain"/>
    <property type="match status" value="1"/>
</dbReference>
<comment type="caution">
    <text evidence="3">The sequence shown here is derived from an EMBL/GenBank/DDBJ whole genome shotgun (WGS) entry which is preliminary data.</text>
</comment>
<dbReference type="PANTHER" id="PTHR44229">
    <property type="entry name" value="15-HYDROXYPROSTAGLANDIN DEHYDROGENASE [NAD(+)]"/>
    <property type="match status" value="1"/>
</dbReference>
<dbReference type="OrthoDB" id="37659at2759"/>
<accession>A0A0A1UNJ0</accession>
<dbReference type="GO" id="GO:0005737">
    <property type="term" value="C:cytoplasm"/>
    <property type="evidence" value="ECO:0007669"/>
    <property type="project" value="TreeGrafter"/>
</dbReference>
<evidence type="ECO:0000256" key="2">
    <source>
        <dbReference type="ARBA" id="ARBA00023002"/>
    </source>
</evidence>
<gene>
    <name evidence="3" type="ORF">X797_010606</name>
</gene>
<dbReference type="HOGENOM" id="CLU_010194_13_2_1"/>
<reference evidence="3 4" key="1">
    <citation type="submission" date="2014-02" db="EMBL/GenBank/DDBJ databases">
        <title>The genome sequence of the entomopathogenic fungus Metarhizium robertsii ARSEF 2575.</title>
        <authorList>
            <person name="Giuliano Garisto Donzelli B."/>
            <person name="Roe B.A."/>
            <person name="Macmil S.L."/>
            <person name="Krasnoff S.B."/>
            <person name="Gibson D.M."/>
        </authorList>
    </citation>
    <scope>NUCLEOTIDE SEQUENCE [LARGE SCALE GENOMIC DNA]</scope>
    <source>
        <strain evidence="3 4">ARSEF 2575</strain>
    </source>
</reference>
<organism evidence="3 4">
    <name type="scientific">Metarhizium robertsii</name>
    <dbReference type="NCBI Taxonomy" id="568076"/>
    <lineage>
        <taxon>Eukaryota</taxon>
        <taxon>Fungi</taxon>
        <taxon>Dikarya</taxon>
        <taxon>Ascomycota</taxon>
        <taxon>Pezizomycotina</taxon>
        <taxon>Sordariomycetes</taxon>
        <taxon>Hypocreomycetidae</taxon>
        <taxon>Hypocreales</taxon>
        <taxon>Clavicipitaceae</taxon>
        <taxon>Metarhizium</taxon>
    </lineage>
</organism>
<dbReference type="PANTHER" id="PTHR44229:SF4">
    <property type="entry name" value="15-HYDROXYPROSTAGLANDIN DEHYDROGENASE [NAD(+)]"/>
    <property type="match status" value="1"/>
</dbReference>
<sequence length="322" mass="34628">MSHAIKGKTAIVTGAGSGINLAFAQQLLEGGCNVLIADLSLRPEAQRLVDAHTSPAEGRARAVYQHTDVTNWKHLERMFAEAEAQFGEIDIVCPGAGVYEPSFSSFWYPPGTPKSRDSVEGGRYASVDINLVHPIRTTQLALARFLKYKRKPRTVVIISSTNAQDTCLSTAIYDATKHATSGFVRAMSKIDQVHVRIAAVAPGIIKTPLFMENPDKLAMLDGDKDILVEPSEVATVMVCLIERDTICSKIDEARTGAQDIPIGSGTILEVTKNRVRAVNAYHDPGPSGPGAVGSNFEASEGTTLALLCPGWGEPTNQKEELT</sequence>
<evidence type="ECO:0000313" key="3">
    <source>
        <dbReference type="EMBL" id="EXU96344.1"/>
    </source>
</evidence>
<dbReference type="InterPro" id="IPR036291">
    <property type="entry name" value="NAD(P)-bd_dom_sf"/>
</dbReference>
<keyword evidence="2" id="KW-0560">Oxidoreductase</keyword>
<dbReference type="Pfam" id="PF00106">
    <property type="entry name" value="adh_short"/>
    <property type="match status" value="1"/>
</dbReference>
<dbReference type="GO" id="GO:0016616">
    <property type="term" value="F:oxidoreductase activity, acting on the CH-OH group of donors, NAD or NADP as acceptor"/>
    <property type="evidence" value="ECO:0007669"/>
    <property type="project" value="TreeGrafter"/>
</dbReference>
<dbReference type="SUPFAM" id="SSF51735">
    <property type="entry name" value="NAD(P)-binding Rossmann-fold domains"/>
    <property type="match status" value="1"/>
</dbReference>